<organism evidence="2 3">
    <name type="scientific">Austropuccinia psidii MF-1</name>
    <dbReference type="NCBI Taxonomy" id="1389203"/>
    <lineage>
        <taxon>Eukaryota</taxon>
        <taxon>Fungi</taxon>
        <taxon>Dikarya</taxon>
        <taxon>Basidiomycota</taxon>
        <taxon>Pucciniomycotina</taxon>
        <taxon>Pucciniomycetes</taxon>
        <taxon>Pucciniales</taxon>
        <taxon>Sphaerophragmiaceae</taxon>
        <taxon>Austropuccinia</taxon>
    </lineage>
</organism>
<name>A0A9Q3JUE8_9BASI</name>
<feature type="region of interest" description="Disordered" evidence="1">
    <location>
        <begin position="1"/>
        <end position="101"/>
    </location>
</feature>
<evidence type="ECO:0000313" key="3">
    <source>
        <dbReference type="Proteomes" id="UP000765509"/>
    </source>
</evidence>
<keyword evidence="3" id="KW-1185">Reference proteome</keyword>
<gene>
    <name evidence="2" type="ORF">O181_109258</name>
</gene>
<dbReference type="EMBL" id="AVOT02084565">
    <property type="protein sequence ID" value="MBW0569543.1"/>
    <property type="molecule type" value="Genomic_DNA"/>
</dbReference>
<evidence type="ECO:0000313" key="2">
    <source>
        <dbReference type="EMBL" id="MBW0569543.1"/>
    </source>
</evidence>
<proteinExistence type="predicted"/>
<feature type="compositionally biased region" description="Polar residues" evidence="1">
    <location>
        <begin position="48"/>
        <end position="60"/>
    </location>
</feature>
<dbReference type="Proteomes" id="UP000765509">
    <property type="component" value="Unassembled WGS sequence"/>
</dbReference>
<dbReference type="AlphaFoldDB" id="A0A9Q3JUE8"/>
<evidence type="ECO:0000256" key="1">
    <source>
        <dbReference type="SAM" id="MobiDB-lite"/>
    </source>
</evidence>
<accession>A0A9Q3JUE8</accession>
<reference evidence="2" key="1">
    <citation type="submission" date="2021-03" db="EMBL/GenBank/DDBJ databases">
        <title>Draft genome sequence of rust myrtle Austropuccinia psidii MF-1, a brazilian biotype.</title>
        <authorList>
            <person name="Quecine M.C."/>
            <person name="Pachon D.M.R."/>
            <person name="Bonatelli M.L."/>
            <person name="Correr F.H."/>
            <person name="Franceschini L.M."/>
            <person name="Leite T.F."/>
            <person name="Margarido G.R.A."/>
            <person name="Almeida C.A."/>
            <person name="Ferrarezi J.A."/>
            <person name="Labate C.A."/>
        </authorList>
    </citation>
    <scope>NUCLEOTIDE SEQUENCE</scope>
    <source>
        <strain evidence="2">MF-1</strain>
    </source>
</reference>
<comment type="caution">
    <text evidence="2">The sequence shown here is derived from an EMBL/GenBank/DDBJ whole genome shotgun (WGS) entry which is preliminary data.</text>
</comment>
<sequence length="128" mass="13860">MDNSPPDPDAEGSNKLDSEEVEVVPNSAGRPTNTSPSQPPSKRFQIQLIPSTPRTSQPTLVTIPPASPNSSHTRPALNPAVRPSPIQHPRNSPIVTSQQLQPVASTIRRREELSPLSFPGAQVFQCRD</sequence>
<feature type="compositionally biased region" description="Polar residues" evidence="1">
    <location>
        <begin position="89"/>
        <end position="101"/>
    </location>
</feature>
<protein>
    <submittedName>
        <fullName evidence="2">Uncharacterized protein</fullName>
    </submittedName>
</protein>